<evidence type="ECO:0000256" key="1">
    <source>
        <dbReference type="SAM" id="MobiDB-lite"/>
    </source>
</evidence>
<evidence type="ECO:0000313" key="3">
    <source>
        <dbReference type="Proteomes" id="UP001150569"/>
    </source>
</evidence>
<dbReference type="EMBL" id="JANBPT010000161">
    <property type="protein sequence ID" value="KAJ1926585.1"/>
    <property type="molecule type" value="Genomic_DNA"/>
</dbReference>
<keyword evidence="3" id="KW-1185">Reference proteome</keyword>
<evidence type="ECO:0000313" key="2">
    <source>
        <dbReference type="EMBL" id="KAJ1926585.1"/>
    </source>
</evidence>
<proteinExistence type="predicted"/>
<reference evidence="2" key="1">
    <citation type="submission" date="2022-07" db="EMBL/GenBank/DDBJ databases">
        <title>Phylogenomic reconstructions and comparative analyses of Kickxellomycotina fungi.</title>
        <authorList>
            <person name="Reynolds N.K."/>
            <person name="Stajich J.E."/>
            <person name="Barry K."/>
            <person name="Grigoriev I.V."/>
            <person name="Crous P."/>
            <person name="Smith M.E."/>
        </authorList>
    </citation>
    <scope>NUCLEOTIDE SEQUENCE</scope>
    <source>
        <strain evidence="2">RSA 861</strain>
    </source>
</reference>
<dbReference type="Proteomes" id="UP001150569">
    <property type="component" value="Unassembled WGS sequence"/>
</dbReference>
<feature type="compositionally biased region" description="Polar residues" evidence="1">
    <location>
        <begin position="1"/>
        <end position="11"/>
    </location>
</feature>
<gene>
    <name evidence="2" type="ORF">IWQ60_003665</name>
</gene>
<protein>
    <submittedName>
        <fullName evidence="2">Uncharacterized protein</fullName>
    </submittedName>
</protein>
<dbReference type="AlphaFoldDB" id="A0A9W8DZU4"/>
<name>A0A9W8DZU4_9FUNG</name>
<feature type="compositionally biased region" description="Polar residues" evidence="1">
    <location>
        <begin position="20"/>
        <end position="29"/>
    </location>
</feature>
<sequence length="98" mass="10322">MKGTLGRSTNKPSPPPYQQLVASSHSPLTRSINSITTAAEPDSVSEVESKHIRTTTAALPTEHLPNIGECSCTDAASRLVNPATDQLNAEGPPPPYSE</sequence>
<organism evidence="2 3">
    <name type="scientific">Tieghemiomyces parasiticus</name>
    <dbReference type="NCBI Taxonomy" id="78921"/>
    <lineage>
        <taxon>Eukaryota</taxon>
        <taxon>Fungi</taxon>
        <taxon>Fungi incertae sedis</taxon>
        <taxon>Zoopagomycota</taxon>
        <taxon>Kickxellomycotina</taxon>
        <taxon>Dimargaritomycetes</taxon>
        <taxon>Dimargaritales</taxon>
        <taxon>Dimargaritaceae</taxon>
        <taxon>Tieghemiomyces</taxon>
    </lineage>
</organism>
<comment type="caution">
    <text evidence="2">The sequence shown here is derived from an EMBL/GenBank/DDBJ whole genome shotgun (WGS) entry which is preliminary data.</text>
</comment>
<accession>A0A9W8DZU4</accession>
<feature type="region of interest" description="Disordered" evidence="1">
    <location>
        <begin position="1"/>
        <end position="29"/>
    </location>
</feature>